<evidence type="ECO:0000313" key="1">
    <source>
        <dbReference type="EMBL" id="KAK3274597.1"/>
    </source>
</evidence>
<sequence>MMELHYHKQQQLSLETFSTSLQGNFALLQALHECSEALVLCEINNDSGSLHILHANKGWEIMSGLTRKESLLNDLISILQGKGTSQSEVDIVRTAVKRREATHAKLLCYHKNQVAFWNSLRISFTGKDTKMCDSIRLPLLPSFSQPEVQLAEVQQPGRGHCQRLLKAAGLRTGSQRCSQEDYHISSAALL</sequence>
<dbReference type="EMBL" id="LGRX02007632">
    <property type="protein sequence ID" value="KAK3274597.1"/>
    <property type="molecule type" value="Genomic_DNA"/>
</dbReference>
<reference evidence="1 2" key="1">
    <citation type="journal article" date="2015" name="Genome Biol. Evol.">
        <title>Comparative Genomics of a Bacterivorous Green Alga Reveals Evolutionary Causalities and Consequences of Phago-Mixotrophic Mode of Nutrition.</title>
        <authorList>
            <person name="Burns J.A."/>
            <person name="Paasch A."/>
            <person name="Narechania A."/>
            <person name="Kim E."/>
        </authorList>
    </citation>
    <scope>NUCLEOTIDE SEQUENCE [LARGE SCALE GENOMIC DNA]</scope>
    <source>
        <strain evidence="1 2">PLY_AMNH</strain>
    </source>
</reference>
<evidence type="ECO:0000313" key="2">
    <source>
        <dbReference type="Proteomes" id="UP001190700"/>
    </source>
</evidence>
<dbReference type="SUPFAM" id="SSF55785">
    <property type="entry name" value="PYP-like sensor domain (PAS domain)"/>
    <property type="match status" value="1"/>
</dbReference>
<evidence type="ECO:0008006" key="3">
    <source>
        <dbReference type="Google" id="ProtNLM"/>
    </source>
</evidence>
<dbReference type="AlphaFoldDB" id="A0AAE0GAJ2"/>
<proteinExistence type="predicted"/>
<organism evidence="1 2">
    <name type="scientific">Cymbomonas tetramitiformis</name>
    <dbReference type="NCBI Taxonomy" id="36881"/>
    <lineage>
        <taxon>Eukaryota</taxon>
        <taxon>Viridiplantae</taxon>
        <taxon>Chlorophyta</taxon>
        <taxon>Pyramimonadophyceae</taxon>
        <taxon>Pyramimonadales</taxon>
        <taxon>Pyramimonadaceae</taxon>
        <taxon>Cymbomonas</taxon>
    </lineage>
</organism>
<name>A0AAE0GAJ2_9CHLO</name>
<keyword evidence="2" id="KW-1185">Reference proteome</keyword>
<comment type="caution">
    <text evidence="1">The sequence shown here is derived from an EMBL/GenBank/DDBJ whole genome shotgun (WGS) entry which is preliminary data.</text>
</comment>
<gene>
    <name evidence="1" type="ORF">CYMTET_17223</name>
</gene>
<dbReference type="InterPro" id="IPR035965">
    <property type="entry name" value="PAS-like_dom_sf"/>
</dbReference>
<dbReference type="Gene3D" id="3.30.450.20">
    <property type="entry name" value="PAS domain"/>
    <property type="match status" value="1"/>
</dbReference>
<protein>
    <recommendedName>
        <fullName evidence="3">PAS domain-containing protein</fullName>
    </recommendedName>
</protein>
<accession>A0AAE0GAJ2</accession>
<dbReference type="Proteomes" id="UP001190700">
    <property type="component" value="Unassembled WGS sequence"/>
</dbReference>